<feature type="signal peptide" evidence="1">
    <location>
        <begin position="1"/>
        <end position="29"/>
    </location>
</feature>
<dbReference type="OrthoDB" id="8896829at2"/>
<accession>A0A2D0ALZ7</accession>
<dbReference type="AlphaFoldDB" id="A0A2D0ALZ7"/>
<organism evidence="2 3">
    <name type="scientific">Roseateles aquatilis</name>
    <dbReference type="NCBI Taxonomy" id="431061"/>
    <lineage>
        <taxon>Bacteria</taxon>
        <taxon>Pseudomonadati</taxon>
        <taxon>Pseudomonadota</taxon>
        <taxon>Betaproteobacteria</taxon>
        <taxon>Burkholderiales</taxon>
        <taxon>Sphaerotilaceae</taxon>
        <taxon>Roseateles</taxon>
    </lineage>
</organism>
<gene>
    <name evidence="2" type="ORF">CDN99_22155</name>
</gene>
<name>A0A2D0ALZ7_9BURK</name>
<comment type="caution">
    <text evidence="2">The sequence shown here is derived from an EMBL/GenBank/DDBJ whole genome shotgun (WGS) entry which is preliminary data.</text>
</comment>
<keyword evidence="3" id="KW-1185">Reference proteome</keyword>
<dbReference type="RefSeq" id="WP_088387094.1">
    <property type="nucleotide sequence ID" value="NZ_NIOF01000013.1"/>
</dbReference>
<dbReference type="EMBL" id="NIOF01000013">
    <property type="protein sequence ID" value="OWQ85246.1"/>
    <property type="molecule type" value="Genomic_DNA"/>
</dbReference>
<dbReference type="Proteomes" id="UP000197468">
    <property type="component" value="Unassembled WGS sequence"/>
</dbReference>
<evidence type="ECO:0000256" key="1">
    <source>
        <dbReference type="SAM" id="SignalP"/>
    </source>
</evidence>
<proteinExistence type="predicted"/>
<feature type="chain" id="PRO_5012293726" description="TonB C-terminal domain-containing protein" evidence="1">
    <location>
        <begin position="30"/>
        <end position="343"/>
    </location>
</feature>
<reference evidence="2 3" key="1">
    <citation type="journal article" date="2008" name="Int. J. Syst. Evol. Microbiol.">
        <title>Description of Roseateles aquatilis sp. nov. and Roseateles terrae sp. nov., in the class Betaproteobacteria, and emended description of the genus Roseateles.</title>
        <authorList>
            <person name="Gomila M."/>
            <person name="Bowien B."/>
            <person name="Falsen E."/>
            <person name="Moore E.R."/>
            <person name="Lalucat J."/>
        </authorList>
    </citation>
    <scope>NUCLEOTIDE SEQUENCE [LARGE SCALE GENOMIC DNA]</scope>
    <source>
        <strain evidence="2 3">CCUG 48205</strain>
    </source>
</reference>
<evidence type="ECO:0000313" key="2">
    <source>
        <dbReference type="EMBL" id="OWQ85246.1"/>
    </source>
</evidence>
<evidence type="ECO:0000313" key="3">
    <source>
        <dbReference type="Proteomes" id="UP000197468"/>
    </source>
</evidence>
<protein>
    <recommendedName>
        <fullName evidence="4">TonB C-terminal domain-containing protein</fullName>
    </recommendedName>
</protein>
<keyword evidence="1" id="KW-0732">Signal</keyword>
<evidence type="ECO:0008006" key="4">
    <source>
        <dbReference type="Google" id="ProtNLM"/>
    </source>
</evidence>
<sequence length="343" mass="37822">MTHPLTRAAKHLALALPFAALMTGTAALAQVSAAADDRGAETLKCLVQPDTPLAYPQQAIEHAGLIRVELTFTAADREPAVKALAQLAPRLLVDAALARGRSYRLPCMTPGQAPVKAVQTFRFSPRAEGQVMQNTPTAIRGDLPIDLMMECLRTPPKRFDPRAAGPIAAPIGNALLRMTFTGGETPPEVEVLHNSLPKGLFADYLSWARRWRLPCAPTTGEPVSFHHRYIFTNGEKKLTFARPLTLREFVALLRDDATTRGADFDLDSMACPFTVRLQPWQPATGNWVRELGRPHPDRTEFLRWLEVVRFEFDDATWERAAGVEIDVQVPCGTLNLSADTPRS</sequence>